<name>A0A9P6HCD5_9AGAM</name>
<evidence type="ECO:0000313" key="2">
    <source>
        <dbReference type="EMBL" id="KAF9783159.1"/>
    </source>
</evidence>
<dbReference type="Proteomes" id="UP000736335">
    <property type="component" value="Unassembled WGS sequence"/>
</dbReference>
<evidence type="ECO:0000313" key="3">
    <source>
        <dbReference type="Proteomes" id="UP000736335"/>
    </source>
</evidence>
<feature type="compositionally biased region" description="Basic and acidic residues" evidence="1">
    <location>
        <begin position="25"/>
        <end position="47"/>
    </location>
</feature>
<keyword evidence="3" id="KW-1185">Reference proteome</keyword>
<feature type="region of interest" description="Disordered" evidence="1">
    <location>
        <begin position="1"/>
        <end position="57"/>
    </location>
</feature>
<feature type="region of interest" description="Disordered" evidence="1">
    <location>
        <begin position="161"/>
        <end position="189"/>
    </location>
</feature>
<reference evidence="2" key="2">
    <citation type="submission" date="2020-11" db="EMBL/GenBank/DDBJ databases">
        <authorList>
            <consortium name="DOE Joint Genome Institute"/>
            <person name="Kuo A."/>
            <person name="Miyauchi S."/>
            <person name="Kiss E."/>
            <person name="Drula E."/>
            <person name="Kohler A."/>
            <person name="Sanchez-Garcia M."/>
            <person name="Andreopoulos B."/>
            <person name="Barry K.W."/>
            <person name="Bonito G."/>
            <person name="Buee M."/>
            <person name="Carver A."/>
            <person name="Chen C."/>
            <person name="Cichocki N."/>
            <person name="Clum A."/>
            <person name="Culley D."/>
            <person name="Crous P.W."/>
            <person name="Fauchery L."/>
            <person name="Girlanda M."/>
            <person name="Hayes R."/>
            <person name="Keri Z."/>
            <person name="Labutti K."/>
            <person name="Lipzen A."/>
            <person name="Lombard V."/>
            <person name="Magnuson J."/>
            <person name="Maillard F."/>
            <person name="Morin E."/>
            <person name="Murat C."/>
            <person name="Nolan M."/>
            <person name="Ohm R."/>
            <person name="Pangilinan J."/>
            <person name="Pereira M."/>
            <person name="Perotto S."/>
            <person name="Peter M."/>
            <person name="Riley R."/>
            <person name="Sitrit Y."/>
            <person name="Stielow B."/>
            <person name="Szollosi G."/>
            <person name="Zifcakova L."/>
            <person name="Stursova M."/>
            <person name="Spatafora J.W."/>
            <person name="Tedersoo L."/>
            <person name="Vaario L.-M."/>
            <person name="Yamada A."/>
            <person name="Yan M."/>
            <person name="Wang P."/>
            <person name="Xu J."/>
            <person name="Bruns T."/>
            <person name="Baldrian P."/>
            <person name="Vilgalys R."/>
            <person name="Henrissat B."/>
            <person name="Grigoriev I.V."/>
            <person name="Hibbett D."/>
            <person name="Nagy L.G."/>
            <person name="Martin F.M."/>
        </authorList>
    </citation>
    <scope>NUCLEOTIDE SEQUENCE</scope>
    <source>
        <strain evidence="2">UH-Tt-Lm1</strain>
    </source>
</reference>
<dbReference type="EMBL" id="WIUZ02000010">
    <property type="protein sequence ID" value="KAF9783159.1"/>
    <property type="molecule type" value="Genomic_DNA"/>
</dbReference>
<protein>
    <submittedName>
        <fullName evidence="2">Uncharacterized protein</fullName>
    </submittedName>
</protein>
<organism evidence="2 3">
    <name type="scientific">Thelephora terrestris</name>
    <dbReference type="NCBI Taxonomy" id="56493"/>
    <lineage>
        <taxon>Eukaryota</taxon>
        <taxon>Fungi</taxon>
        <taxon>Dikarya</taxon>
        <taxon>Basidiomycota</taxon>
        <taxon>Agaricomycotina</taxon>
        <taxon>Agaricomycetes</taxon>
        <taxon>Thelephorales</taxon>
        <taxon>Thelephoraceae</taxon>
        <taxon>Thelephora</taxon>
    </lineage>
</organism>
<gene>
    <name evidence="2" type="ORF">BJ322DRAFT_1021891</name>
</gene>
<comment type="caution">
    <text evidence="2">The sequence shown here is derived from an EMBL/GenBank/DDBJ whole genome shotgun (WGS) entry which is preliminary data.</text>
</comment>
<dbReference type="AlphaFoldDB" id="A0A9P6HCD5"/>
<evidence type="ECO:0000256" key="1">
    <source>
        <dbReference type="SAM" id="MobiDB-lite"/>
    </source>
</evidence>
<reference evidence="2" key="1">
    <citation type="journal article" date="2020" name="Nat. Commun.">
        <title>Large-scale genome sequencing of mycorrhizal fungi provides insights into the early evolution of symbiotic traits.</title>
        <authorList>
            <person name="Miyauchi S."/>
            <person name="Kiss E."/>
            <person name="Kuo A."/>
            <person name="Drula E."/>
            <person name="Kohler A."/>
            <person name="Sanchez-Garcia M."/>
            <person name="Morin E."/>
            <person name="Andreopoulos B."/>
            <person name="Barry K.W."/>
            <person name="Bonito G."/>
            <person name="Buee M."/>
            <person name="Carver A."/>
            <person name="Chen C."/>
            <person name="Cichocki N."/>
            <person name="Clum A."/>
            <person name="Culley D."/>
            <person name="Crous P.W."/>
            <person name="Fauchery L."/>
            <person name="Girlanda M."/>
            <person name="Hayes R.D."/>
            <person name="Keri Z."/>
            <person name="LaButti K."/>
            <person name="Lipzen A."/>
            <person name="Lombard V."/>
            <person name="Magnuson J."/>
            <person name="Maillard F."/>
            <person name="Murat C."/>
            <person name="Nolan M."/>
            <person name="Ohm R.A."/>
            <person name="Pangilinan J."/>
            <person name="Pereira M.F."/>
            <person name="Perotto S."/>
            <person name="Peter M."/>
            <person name="Pfister S."/>
            <person name="Riley R."/>
            <person name="Sitrit Y."/>
            <person name="Stielow J.B."/>
            <person name="Szollosi G."/>
            <person name="Zifcakova L."/>
            <person name="Stursova M."/>
            <person name="Spatafora J.W."/>
            <person name="Tedersoo L."/>
            <person name="Vaario L.M."/>
            <person name="Yamada A."/>
            <person name="Yan M."/>
            <person name="Wang P."/>
            <person name="Xu J."/>
            <person name="Bruns T."/>
            <person name="Baldrian P."/>
            <person name="Vilgalys R."/>
            <person name="Dunand C."/>
            <person name="Henrissat B."/>
            <person name="Grigoriev I.V."/>
            <person name="Hibbett D."/>
            <person name="Nagy L.G."/>
            <person name="Martin F.M."/>
        </authorList>
    </citation>
    <scope>NUCLEOTIDE SEQUENCE</scope>
    <source>
        <strain evidence="2">UH-Tt-Lm1</strain>
    </source>
</reference>
<proteinExistence type="predicted"/>
<accession>A0A9P6HCD5</accession>
<sequence>MPSPNSIKVHSVPHRVGNFHWGNGRGEEKGPSPSRHSEERGTSRLERSLTGLDASPARRSRRCPIIDRTGCRPKLTERSVWNKLLPLIEDNRESRKFMTVPCREASIFCIRIASRVYQNPYTPVPNDHTSDFSQSSVFLSNFMPPKSPLWRLCAHRNQVPKTGSDRMNGLAPPERLVPPNELREAPGTRTGWGNQRLHYPFGYDVRNRIVISQSLANAVLYIDSWCHVWVRHRRSRSQPQ</sequence>